<dbReference type="OrthoDB" id="5066015at2"/>
<dbReference type="PROSITE" id="PS51841">
    <property type="entry name" value="LTD"/>
    <property type="match status" value="1"/>
</dbReference>
<feature type="transmembrane region" description="Helical" evidence="2">
    <location>
        <begin position="69"/>
        <end position="86"/>
    </location>
</feature>
<dbReference type="KEGG" id="mts:MTES_0071"/>
<accession>E8N7K2</accession>
<dbReference type="InterPro" id="IPR001322">
    <property type="entry name" value="Lamin_tail_dom"/>
</dbReference>
<dbReference type="STRING" id="979556.MTES_0071"/>
<sequence>MTNQTPQDRRPPFAAYGPASAGYGQTATVSAPPPPGATAPWPSPQAAPTHSPGFVPAPGSAGPRPPRRGLGIVALVIACAGALFAFSASPLVWLLLVTALVLAIVQVARRGSARVPAVVAIVIVVLGIIIAMGAAILSGLTSSASTADPDPETDTYTLAQRLSVAPGRGSPSELAWGTAQTIVDSDSGDDVWSIRALAPVDITAEAGSASPAPFSASGSLVAVPIELTNLTDESIDPDGWQLRFSSSYLSPEGNYLESVYDPSVTDAYPSRYDIPGPIAPGETVTFYLVEDTSFTGADRGSVEVGLYSGDIITWRTTGG</sequence>
<dbReference type="AlphaFoldDB" id="E8N7K2"/>
<keyword evidence="2" id="KW-1133">Transmembrane helix</keyword>
<feature type="compositionally biased region" description="Pro residues" evidence="1">
    <location>
        <begin position="31"/>
        <end position="45"/>
    </location>
</feature>
<protein>
    <submittedName>
        <fullName evidence="4">Predicted metal-binding integral membrane protein</fullName>
    </submittedName>
</protein>
<organism evidence="4 5">
    <name type="scientific">Microbacterium testaceum (strain StLB037)</name>
    <dbReference type="NCBI Taxonomy" id="979556"/>
    <lineage>
        <taxon>Bacteria</taxon>
        <taxon>Bacillati</taxon>
        <taxon>Actinomycetota</taxon>
        <taxon>Actinomycetes</taxon>
        <taxon>Micrococcales</taxon>
        <taxon>Microbacteriaceae</taxon>
        <taxon>Microbacterium</taxon>
    </lineage>
</organism>
<feature type="region of interest" description="Disordered" evidence="1">
    <location>
        <begin position="1"/>
        <end position="62"/>
    </location>
</feature>
<dbReference type="HOGENOM" id="CLU_871015_0_0_11"/>
<gene>
    <name evidence="4" type="ordered locus">MTES_0071</name>
</gene>
<name>E8N7K2_MICTS</name>
<evidence type="ECO:0000313" key="4">
    <source>
        <dbReference type="EMBL" id="BAJ73035.1"/>
    </source>
</evidence>
<evidence type="ECO:0000259" key="3">
    <source>
        <dbReference type="PROSITE" id="PS51841"/>
    </source>
</evidence>
<dbReference type="Proteomes" id="UP000008975">
    <property type="component" value="Chromosome"/>
</dbReference>
<feature type="transmembrane region" description="Helical" evidence="2">
    <location>
        <begin position="115"/>
        <end position="137"/>
    </location>
</feature>
<dbReference type="EMBL" id="AP012052">
    <property type="protein sequence ID" value="BAJ73035.1"/>
    <property type="molecule type" value="Genomic_DNA"/>
</dbReference>
<dbReference type="RefSeq" id="WP_013583162.1">
    <property type="nucleotide sequence ID" value="NC_015125.1"/>
</dbReference>
<reference evidence="4 5" key="1">
    <citation type="journal article" date="2011" name="J. Bacteriol.">
        <title>Genome sequence of Microbacterium testaceum StLB037, an N-acylhomoserine lactone-degrading bacterium isolated from potato leaves.</title>
        <authorList>
            <person name="Morohoshi T."/>
            <person name="Wang W.-Z."/>
            <person name="Someya N."/>
            <person name="Ikeda T."/>
        </authorList>
    </citation>
    <scope>NUCLEOTIDE SEQUENCE [LARGE SCALE GENOMIC DNA]</scope>
    <source>
        <strain evidence="4 5">StLB037</strain>
    </source>
</reference>
<proteinExistence type="predicted"/>
<evidence type="ECO:0000256" key="2">
    <source>
        <dbReference type="SAM" id="Phobius"/>
    </source>
</evidence>
<keyword evidence="2" id="KW-0812">Transmembrane</keyword>
<evidence type="ECO:0000313" key="5">
    <source>
        <dbReference type="Proteomes" id="UP000008975"/>
    </source>
</evidence>
<feature type="domain" description="LTD" evidence="3">
    <location>
        <begin position="210"/>
        <end position="319"/>
    </location>
</feature>
<keyword evidence="2" id="KW-0472">Membrane</keyword>
<feature type="transmembrane region" description="Helical" evidence="2">
    <location>
        <begin position="92"/>
        <end position="108"/>
    </location>
</feature>
<evidence type="ECO:0000256" key="1">
    <source>
        <dbReference type="SAM" id="MobiDB-lite"/>
    </source>
</evidence>
<reference key="2">
    <citation type="submission" date="2011-02" db="EMBL/GenBank/DDBJ databases">
        <title>Genome sequence of Microbacterium testaceum StLB037.</title>
        <authorList>
            <person name="Morohoshi T."/>
            <person name="Wang W.Z."/>
            <person name="Someya N."/>
            <person name="Ikeda T."/>
        </authorList>
    </citation>
    <scope>NUCLEOTIDE SEQUENCE</scope>
    <source>
        <strain>StLB037</strain>
    </source>
</reference>